<comment type="catalytic activity">
    <reaction evidence="4">
        <text>L-alanine = D-alanine</text>
        <dbReference type="Rhea" id="RHEA:20249"/>
        <dbReference type="ChEBI" id="CHEBI:57416"/>
        <dbReference type="ChEBI" id="CHEBI:57972"/>
        <dbReference type="EC" id="5.1.1.1"/>
    </reaction>
</comment>
<dbReference type="EC" id="5.1.1.1" evidence="4"/>
<name>A0A133XVN4_9ACTN</name>
<comment type="caution">
    <text evidence="8">The sequence shown here is derived from an EMBL/GenBank/DDBJ whole genome shotgun (WGS) entry which is preliminary data.</text>
</comment>
<dbReference type="PROSITE" id="PS00395">
    <property type="entry name" value="ALANINE_RACEMASE"/>
    <property type="match status" value="1"/>
</dbReference>
<dbReference type="Pfam" id="PF00842">
    <property type="entry name" value="Ala_racemase_C"/>
    <property type="match status" value="1"/>
</dbReference>
<dbReference type="FunFam" id="3.20.20.10:FF:000002">
    <property type="entry name" value="Alanine racemase"/>
    <property type="match status" value="1"/>
</dbReference>
<dbReference type="HAMAP" id="MF_01201">
    <property type="entry name" value="Ala_racemase"/>
    <property type="match status" value="1"/>
</dbReference>
<evidence type="ECO:0000256" key="2">
    <source>
        <dbReference type="ARBA" id="ARBA00022898"/>
    </source>
</evidence>
<dbReference type="AlphaFoldDB" id="A0A133XVN4"/>
<dbReference type="PATRIC" id="fig|1393034.3.peg.602"/>
<dbReference type="GO" id="GO:0009252">
    <property type="term" value="P:peptidoglycan biosynthetic process"/>
    <property type="evidence" value="ECO:0007669"/>
    <property type="project" value="TreeGrafter"/>
</dbReference>
<dbReference type="SUPFAM" id="SSF50621">
    <property type="entry name" value="Alanine racemase C-terminal domain-like"/>
    <property type="match status" value="1"/>
</dbReference>
<dbReference type="UniPathway" id="UPA00042">
    <property type="reaction ID" value="UER00497"/>
</dbReference>
<feature type="binding site" evidence="4 6">
    <location>
        <position position="146"/>
    </location>
    <ligand>
        <name>substrate</name>
    </ligand>
</feature>
<evidence type="ECO:0000256" key="5">
    <source>
        <dbReference type="PIRSR" id="PIRSR600821-50"/>
    </source>
</evidence>
<comment type="pathway">
    <text evidence="4">Amino-acid biosynthesis; D-alanine biosynthesis; D-alanine from L-alanine: step 1/1.</text>
</comment>
<dbReference type="Pfam" id="PF01168">
    <property type="entry name" value="Ala_racemase_N"/>
    <property type="match status" value="1"/>
</dbReference>
<dbReference type="RefSeq" id="WP_066305081.1">
    <property type="nucleotide sequence ID" value="NZ_KQ959487.1"/>
</dbReference>
<dbReference type="Gene3D" id="2.40.37.10">
    <property type="entry name" value="Lyase, Ornithine Decarboxylase, Chain A, domain 1"/>
    <property type="match status" value="1"/>
</dbReference>
<keyword evidence="3 4" id="KW-0413">Isomerase</keyword>
<dbReference type="GO" id="GO:0008784">
    <property type="term" value="F:alanine racemase activity"/>
    <property type="evidence" value="ECO:0007669"/>
    <property type="project" value="UniProtKB-UniRule"/>
</dbReference>
<dbReference type="SUPFAM" id="SSF51419">
    <property type="entry name" value="PLP-binding barrel"/>
    <property type="match status" value="1"/>
</dbReference>
<comment type="function">
    <text evidence="4">Catalyzes the interconversion of L-alanine and D-alanine. May also act on other amino acids.</text>
</comment>
<dbReference type="SMART" id="SM01005">
    <property type="entry name" value="Ala_racemase_C"/>
    <property type="match status" value="1"/>
</dbReference>
<evidence type="ECO:0000313" key="8">
    <source>
        <dbReference type="EMBL" id="KXB35008.1"/>
    </source>
</evidence>
<dbReference type="Proteomes" id="UP000070675">
    <property type="component" value="Unassembled WGS sequence"/>
</dbReference>
<dbReference type="InterPro" id="IPR029066">
    <property type="entry name" value="PLP-binding_barrel"/>
</dbReference>
<dbReference type="EMBL" id="LSCR01000007">
    <property type="protein sequence ID" value="KXB35008.1"/>
    <property type="molecule type" value="Genomic_DNA"/>
</dbReference>
<feature type="modified residue" description="N6-(pyridoxal phosphate)lysine" evidence="4 5">
    <location>
        <position position="48"/>
    </location>
</feature>
<comment type="similarity">
    <text evidence="4">Belongs to the alanine racemase family.</text>
</comment>
<organism evidence="8 9">
    <name type="scientific">Atopobium deltae</name>
    <dbReference type="NCBI Taxonomy" id="1393034"/>
    <lineage>
        <taxon>Bacteria</taxon>
        <taxon>Bacillati</taxon>
        <taxon>Actinomycetota</taxon>
        <taxon>Coriobacteriia</taxon>
        <taxon>Coriobacteriales</taxon>
        <taxon>Atopobiaceae</taxon>
        <taxon>Atopobium</taxon>
    </lineage>
</organism>
<comment type="cofactor">
    <cofactor evidence="1 4 5">
        <name>pyridoxal 5'-phosphate</name>
        <dbReference type="ChEBI" id="CHEBI:597326"/>
    </cofactor>
</comment>
<dbReference type="STRING" id="1393034.HMPREF3192_00621"/>
<dbReference type="PANTHER" id="PTHR30511:SF0">
    <property type="entry name" value="ALANINE RACEMASE, CATABOLIC-RELATED"/>
    <property type="match status" value="1"/>
</dbReference>
<gene>
    <name evidence="8" type="ORF">HMPREF3192_00621</name>
</gene>
<dbReference type="Gene3D" id="3.20.20.10">
    <property type="entry name" value="Alanine racemase"/>
    <property type="match status" value="1"/>
</dbReference>
<protein>
    <recommendedName>
        <fullName evidence="4">Alanine racemase</fullName>
        <ecNumber evidence="4">5.1.1.1</ecNumber>
    </recommendedName>
</protein>
<dbReference type="CDD" id="cd00430">
    <property type="entry name" value="PLPDE_III_AR"/>
    <property type="match status" value="1"/>
</dbReference>
<keyword evidence="9" id="KW-1185">Reference proteome</keyword>
<evidence type="ECO:0000256" key="1">
    <source>
        <dbReference type="ARBA" id="ARBA00001933"/>
    </source>
</evidence>
<dbReference type="InterPro" id="IPR001608">
    <property type="entry name" value="Ala_racemase_N"/>
</dbReference>
<dbReference type="InterPro" id="IPR020622">
    <property type="entry name" value="Ala_racemase_pyridoxalP-BS"/>
</dbReference>
<reference evidence="9" key="1">
    <citation type="submission" date="2016-01" db="EMBL/GenBank/DDBJ databases">
        <authorList>
            <person name="Mitreva M."/>
            <person name="Pepin K.H."/>
            <person name="Mihindukulasuriya K.A."/>
            <person name="Fulton R."/>
            <person name="Fronick C."/>
            <person name="O'Laughlin M."/>
            <person name="Miner T."/>
            <person name="Herter B."/>
            <person name="Rosa B.A."/>
            <person name="Cordes M."/>
            <person name="Tomlinson C."/>
            <person name="Wollam A."/>
            <person name="Palsikar V.B."/>
            <person name="Mardis E.R."/>
            <person name="Wilson R.K."/>
        </authorList>
    </citation>
    <scope>NUCLEOTIDE SEQUENCE [LARGE SCALE GENOMIC DNA]</scope>
    <source>
        <strain evidence="9">DNF00019</strain>
    </source>
</reference>
<dbReference type="OrthoDB" id="9813814at2"/>
<dbReference type="InterPro" id="IPR000821">
    <property type="entry name" value="Ala_racemase"/>
</dbReference>
<feature type="active site" description="Proton acceptor; specific for D-alanine" evidence="4">
    <location>
        <position position="48"/>
    </location>
</feature>
<dbReference type="InterPro" id="IPR009006">
    <property type="entry name" value="Ala_racemase/Decarboxylase_C"/>
</dbReference>
<proteinExistence type="inferred from homology"/>
<evidence type="ECO:0000256" key="6">
    <source>
        <dbReference type="PIRSR" id="PIRSR600821-52"/>
    </source>
</evidence>
<feature type="active site" description="Proton acceptor; specific for L-alanine" evidence="4">
    <location>
        <position position="275"/>
    </location>
</feature>
<dbReference type="GO" id="GO:0005829">
    <property type="term" value="C:cytosol"/>
    <property type="evidence" value="ECO:0007669"/>
    <property type="project" value="TreeGrafter"/>
</dbReference>
<sequence>MASYSPDASYAPDTRWSWVEIDQGALRYNTRAWRNCIAPRKKMMCVVKADAYGHGAATCAKIMANAGADQFAVATVLEGVALRKAGITKPILVLSEPPATAIPALLEYNIMPSVYTKDFALALGEQASLAHRVASYHLVVDTGMNRIGLQPQDVLEFRQMIDFHRGLECAGIFTHFATADELQGWDFDLQYSRFMNAVSALEDAGLEHGLVHCNNTPATILHPATQHDMCRVGIGLYGLHAAQTTMPYIDLRPVMSVHARVTRTHIPAVGDGVSYGFTYRVPKQNIQIATIPVGYADGLSRVLSNKMQVIAAGQLCQQVGRICMDQCMFAVDLTSRSYNQQRPVAIGDHVILMGSDDNYSITADDIAALRNTINYEVTCNFGMRLEKVYV</sequence>
<dbReference type="PANTHER" id="PTHR30511">
    <property type="entry name" value="ALANINE RACEMASE"/>
    <property type="match status" value="1"/>
</dbReference>
<dbReference type="GO" id="GO:0030632">
    <property type="term" value="P:D-alanine biosynthetic process"/>
    <property type="evidence" value="ECO:0007669"/>
    <property type="project" value="UniProtKB-UniRule"/>
</dbReference>
<feature type="binding site" evidence="4 6">
    <location>
        <position position="324"/>
    </location>
    <ligand>
        <name>substrate</name>
    </ligand>
</feature>
<keyword evidence="2 4" id="KW-0663">Pyridoxal phosphate</keyword>
<evidence type="ECO:0000256" key="3">
    <source>
        <dbReference type="ARBA" id="ARBA00023235"/>
    </source>
</evidence>
<evidence type="ECO:0000313" key="9">
    <source>
        <dbReference type="Proteomes" id="UP000070675"/>
    </source>
</evidence>
<evidence type="ECO:0000259" key="7">
    <source>
        <dbReference type="SMART" id="SM01005"/>
    </source>
</evidence>
<feature type="domain" description="Alanine racemase C-terminal" evidence="7">
    <location>
        <begin position="254"/>
        <end position="390"/>
    </location>
</feature>
<dbReference type="PRINTS" id="PR00992">
    <property type="entry name" value="ALARACEMASE"/>
</dbReference>
<evidence type="ECO:0000256" key="4">
    <source>
        <dbReference type="HAMAP-Rule" id="MF_01201"/>
    </source>
</evidence>
<accession>A0A133XVN4</accession>
<dbReference type="InterPro" id="IPR011079">
    <property type="entry name" value="Ala_racemase_C"/>
</dbReference>
<dbReference type="NCBIfam" id="TIGR00492">
    <property type="entry name" value="alr"/>
    <property type="match status" value="1"/>
</dbReference>
<dbReference type="GO" id="GO:0030170">
    <property type="term" value="F:pyridoxal phosphate binding"/>
    <property type="evidence" value="ECO:0007669"/>
    <property type="project" value="UniProtKB-UniRule"/>
</dbReference>